<gene>
    <name evidence="1" type="ORF">CGS50_010850</name>
</gene>
<evidence type="ECO:0000313" key="1">
    <source>
        <dbReference type="EMBL" id="PLK28909.1"/>
    </source>
</evidence>
<organism evidence="1 2">
    <name type="scientific">Faecalibacterium prausnitzii</name>
    <dbReference type="NCBI Taxonomy" id="853"/>
    <lineage>
        <taxon>Bacteria</taxon>
        <taxon>Bacillati</taxon>
        <taxon>Bacillota</taxon>
        <taxon>Clostridia</taxon>
        <taxon>Eubacteriales</taxon>
        <taxon>Oscillospiraceae</taxon>
        <taxon>Faecalibacterium</taxon>
    </lineage>
</organism>
<comment type="caution">
    <text evidence="1">The sequence shown here is derived from an EMBL/GenBank/DDBJ whole genome shotgun (WGS) entry which is preliminary data.</text>
</comment>
<accession>A0A2J4JM18</accession>
<sequence length="70" mass="8106">MELDKIIPLQETPKTPYQTSIAVPILRFRWIHAQCFQFELPGGKILMTDPFFPQNPKAWKEVCTPAFDAD</sequence>
<evidence type="ECO:0000313" key="2">
    <source>
        <dbReference type="Proteomes" id="UP000221015"/>
    </source>
</evidence>
<reference evidence="1 2" key="1">
    <citation type="journal article" date="2017" name="Front. Microbiol.">
        <title>New Insights into the Diversity of the Genus Faecalibacterium.</title>
        <authorList>
            <person name="Benevides L."/>
            <person name="Burman S."/>
            <person name="Martin R."/>
            <person name="Robert V."/>
            <person name="Thomas M."/>
            <person name="Miquel S."/>
            <person name="Chain F."/>
            <person name="Sokol H."/>
            <person name="Bermudez-Humaran L.G."/>
            <person name="Morrison M."/>
            <person name="Langella P."/>
            <person name="Azevedo V.A."/>
            <person name="Chatel J.M."/>
            <person name="Soares S."/>
        </authorList>
    </citation>
    <scope>NUCLEOTIDE SEQUENCE [LARGE SCALE GENOMIC DNA]</scope>
    <source>
        <strain evidence="1 2">CNCM I 4542</strain>
    </source>
</reference>
<name>A0A2J4JM18_9FIRM</name>
<proteinExistence type="predicted"/>
<protein>
    <submittedName>
        <fullName evidence="1">Uncharacterized protein</fullName>
    </submittedName>
</protein>
<dbReference type="EMBL" id="NMTS02000064">
    <property type="protein sequence ID" value="PLK28909.1"/>
    <property type="molecule type" value="Genomic_DNA"/>
</dbReference>
<dbReference type="AlphaFoldDB" id="A0A2J4JM18"/>
<dbReference type="Proteomes" id="UP000221015">
    <property type="component" value="Unassembled WGS sequence"/>
</dbReference>
<dbReference type="RefSeq" id="WP_097782256.1">
    <property type="nucleotide sequence ID" value="NZ_NMTS02000064.1"/>
</dbReference>